<feature type="non-terminal residue" evidence="1">
    <location>
        <position position="1"/>
    </location>
</feature>
<proteinExistence type="predicted"/>
<sequence>SNMIPQREKGPQWNVYTSKKAYRELNEKEETKPVALNLLRQLLAVTRTSAERTLGI</sequence>
<comment type="caution">
    <text evidence="1">The sequence shown here is derived from an EMBL/GenBank/DDBJ whole genome shotgun (WGS) entry which is preliminary data.</text>
</comment>
<evidence type="ECO:0000313" key="1">
    <source>
        <dbReference type="EMBL" id="CAG7824597.1"/>
    </source>
</evidence>
<name>A0A8J2KW94_9HEXA</name>
<organism evidence="1 2">
    <name type="scientific">Allacma fusca</name>
    <dbReference type="NCBI Taxonomy" id="39272"/>
    <lineage>
        <taxon>Eukaryota</taxon>
        <taxon>Metazoa</taxon>
        <taxon>Ecdysozoa</taxon>
        <taxon>Arthropoda</taxon>
        <taxon>Hexapoda</taxon>
        <taxon>Collembola</taxon>
        <taxon>Symphypleona</taxon>
        <taxon>Sminthuridae</taxon>
        <taxon>Allacma</taxon>
    </lineage>
</organism>
<keyword evidence="2" id="KW-1185">Reference proteome</keyword>
<dbReference type="Proteomes" id="UP000708208">
    <property type="component" value="Unassembled WGS sequence"/>
</dbReference>
<protein>
    <submittedName>
        <fullName evidence="1">Uncharacterized protein</fullName>
    </submittedName>
</protein>
<dbReference type="EMBL" id="CAJVCH010533428">
    <property type="protein sequence ID" value="CAG7824597.1"/>
    <property type="molecule type" value="Genomic_DNA"/>
</dbReference>
<reference evidence="1" key="1">
    <citation type="submission" date="2021-06" db="EMBL/GenBank/DDBJ databases">
        <authorList>
            <person name="Hodson N. C."/>
            <person name="Mongue J. A."/>
            <person name="Jaron S. K."/>
        </authorList>
    </citation>
    <scope>NUCLEOTIDE SEQUENCE</scope>
</reference>
<accession>A0A8J2KW94</accession>
<dbReference type="AlphaFoldDB" id="A0A8J2KW94"/>
<evidence type="ECO:0000313" key="2">
    <source>
        <dbReference type="Proteomes" id="UP000708208"/>
    </source>
</evidence>
<feature type="non-terminal residue" evidence="1">
    <location>
        <position position="56"/>
    </location>
</feature>
<gene>
    <name evidence="1" type="ORF">AFUS01_LOCUS34746</name>
</gene>